<feature type="domain" description="RNase H type-1" evidence="1">
    <location>
        <begin position="1"/>
        <end position="128"/>
    </location>
</feature>
<accession>A0A6G8AVL1</accession>
<reference evidence="2 3" key="1">
    <citation type="submission" date="2020-03" db="EMBL/GenBank/DDBJ databases">
        <title>Vagococcus sp. nov., isolated from beetles.</title>
        <authorList>
            <person name="Hyun D.-W."/>
            <person name="Bae J.-W."/>
        </authorList>
    </citation>
    <scope>NUCLEOTIDE SEQUENCE [LARGE SCALE GENOMIC DNA]</scope>
    <source>
        <strain evidence="2 3">HDW17B</strain>
    </source>
</reference>
<dbReference type="PROSITE" id="PS50879">
    <property type="entry name" value="RNASE_H_1"/>
    <property type="match status" value="1"/>
</dbReference>
<dbReference type="AlphaFoldDB" id="A0A6G8AVL1"/>
<gene>
    <name evidence="2" type="ORF">G7082_11120</name>
</gene>
<dbReference type="InterPro" id="IPR036397">
    <property type="entry name" value="RNaseH_sf"/>
</dbReference>
<dbReference type="Gene3D" id="3.30.420.10">
    <property type="entry name" value="Ribonuclease H-like superfamily/Ribonuclease H"/>
    <property type="match status" value="1"/>
</dbReference>
<dbReference type="InterPro" id="IPR053151">
    <property type="entry name" value="RNase_H-like"/>
</dbReference>
<proteinExistence type="predicted"/>
<name>A0A6G8AVL1_9ENTE</name>
<dbReference type="CDD" id="cd09279">
    <property type="entry name" value="RNase_HI_like"/>
    <property type="match status" value="1"/>
</dbReference>
<organism evidence="2 3">
    <name type="scientific">Vagococcus hydrophili</name>
    <dbReference type="NCBI Taxonomy" id="2714947"/>
    <lineage>
        <taxon>Bacteria</taxon>
        <taxon>Bacillati</taxon>
        <taxon>Bacillota</taxon>
        <taxon>Bacilli</taxon>
        <taxon>Lactobacillales</taxon>
        <taxon>Enterococcaceae</taxon>
        <taxon>Vagococcus</taxon>
    </lineage>
</organism>
<dbReference type="GO" id="GO:0003676">
    <property type="term" value="F:nucleic acid binding"/>
    <property type="evidence" value="ECO:0007669"/>
    <property type="project" value="InterPro"/>
</dbReference>
<dbReference type="SUPFAM" id="SSF53098">
    <property type="entry name" value="Ribonuclease H-like"/>
    <property type="match status" value="1"/>
</dbReference>
<dbReference type="InterPro" id="IPR012337">
    <property type="entry name" value="RNaseH-like_sf"/>
</dbReference>
<dbReference type="GO" id="GO:0004523">
    <property type="term" value="F:RNA-DNA hybrid ribonuclease activity"/>
    <property type="evidence" value="ECO:0007669"/>
    <property type="project" value="InterPro"/>
</dbReference>
<evidence type="ECO:0000313" key="3">
    <source>
        <dbReference type="Proteomes" id="UP000501747"/>
    </source>
</evidence>
<dbReference type="Pfam" id="PF13456">
    <property type="entry name" value="RVT_3"/>
    <property type="match status" value="1"/>
</dbReference>
<evidence type="ECO:0000259" key="1">
    <source>
        <dbReference type="PROSITE" id="PS50879"/>
    </source>
</evidence>
<sequence length="133" mass="15394">MIKIYIDAATHQKKQVSAGGMIVLIDKEQLQIKQPLRAKTNNEAEFEILLFALEFALTHNWEKETIFIYSDSRIVVQSLEKKYAKDPIFSSLLKKILILTDRFDLLFIEWQGEQKNKGADNLAKQALQLTLKK</sequence>
<evidence type="ECO:0000313" key="2">
    <source>
        <dbReference type="EMBL" id="QIL49020.1"/>
    </source>
</evidence>
<protein>
    <submittedName>
        <fullName evidence="2">Ribonuclease HI family protein</fullName>
    </submittedName>
</protein>
<keyword evidence="3" id="KW-1185">Reference proteome</keyword>
<dbReference type="PANTHER" id="PTHR47723:SF19">
    <property type="entry name" value="POLYNUCLEOTIDYL TRANSFERASE, RIBONUCLEASE H-LIKE SUPERFAMILY PROTEIN"/>
    <property type="match status" value="1"/>
</dbReference>
<dbReference type="InterPro" id="IPR002156">
    <property type="entry name" value="RNaseH_domain"/>
</dbReference>
<dbReference type="RefSeq" id="WP_166035149.1">
    <property type="nucleotide sequence ID" value="NZ_CP049887.1"/>
</dbReference>
<dbReference type="PANTHER" id="PTHR47723">
    <property type="entry name" value="OS05G0353850 PROTEIN"/>
    <property type="match status" value="1"/>
</dbReference>
<dbReference type="Proteomes" id="UP000501747">
    <property type="component" value="Chromosome"/>
</dbReference>
<dbReference type="EMBL" id="CP049887">
    <property type="protein sequence ID" value="QIL49020.1"/>
    <property type="molecule type" value="Genomic_DNA"/>
</dbReference>
<dbReference type="KEGG" id="vhy:G7082_11120"/>